<organism evidence="2 3">
    <name type="scientific">Candidatus Gottesmanbacteria bacterium RIFCSPHIGHO2_02_FULL_40_13</name>
    <dbReference type="NCBI Taxonomy" id="1798384"/>
    <lineage>
        <taxon>Bacteria</taxon>
        <taxon>Candidatus Gottesmaniibacteriota</taxon>
    </lineage>
</organism>
<dbReference type="SMART" id="SM01321">
    <property type="entry name" value="Y1_Tnp"/>
    <property type="match status" value="1"/>
</dbReference>
<protein>
    <recommendedName>
        <fullName evidence="1">Transposase IS200-like domain-containing protein</fullName>
    </recommendedName>
</protein>
<comment type="caution">
    <text evidence="2">The sequence shown here is derived from an EMBL/GenBank/DDBJ whole genome shotgun (WGS) entry which is preliminary data.</text>
</comment>
<reference evidence="2 3" key="1">
    <citation type="journal article" date="2016" name="Nat. Commun.">
        <title>Thousands of microbial genomes shed light on interconnected biogeochemical processes in an aquifer system.</title>
        <authorList>
            <person name="Anantharaman K."/>
            <person name="Brown C.T."/>
            <person name="Hug L.A."/>
            <person name="Sharon I."/>
            <person name="Castelle C.J."/>
            <person name="Probst A.J."/>
            <person name="Thomas B.C."/>
            <person name="Singh A."/>
            <person name="Wilkins M.J."/>
            <person name="Karaoz U."/>
            <person name="Brodie E.L."/>
            <person name="Williams K.H."/>
            <person name="Hubbard S.S."/>
            <person name="Banfield J.F."/>
        </authorList>
    </citation>
    <scope>NUCLEOTIDE SEQUENCE [LARGE SCALE GENOMIC DNA]</scope>
</reference>
<dbReference type="GO" id="GO:0003677">
    <property type="term" value="F:DNA binding"/>
    <property type="evidence" value="ECO:0007669"/>
    <property type="project" value="InterPro"/>
</dbReference>
<evidence type="ECO:0000259" key="1">
    <source>
        <dbReference type="SMART" id="SM01321"/>
    </source>
</evidence>
<name>A0A1F6ADA9_9BACT</name>
<evidence type="ECO:0000313" key="2">
    <source>
        <dbReference type="EMBL" id="OGG22287.1"/>
    </source>
</evidence>
<dbReference type="EMBL" id="MFJN01000006">
    <property type="protein sequence ID" value="OGG22287.1"/>
    <property type="molecule type" value="Genomic_DNA"/>
</dbReference>
<dbReference type="GO" id="GO:0004803">
    <property type="term" value="F:transposase activity"/>
    <property type="evidence" value="ECO:0007669"/>
    <property type="project" value="InterPro"/>
</dbReference>
<dbReference type="GO" id="GO:0006313">
    <property type="term" value="P:DNA transposition"/>
    <property type="evidence" value="ECO:0007669"/>
    <property type="project" value="InterPro"/>
</dbReference>
<gene>
    <name evidence="2" type="ORF">A3D03_05880</name>
</gene>
<dbReference type="PANTHER" id="PTHR34322:SF2">
    <property type="entry name" value="TRANSPOSASE IS200-LIKE DOMAIN-CONTAINING PROTEIN"/>
    <property type="match status" value="1"/>
</dbReference>
<evidence type="ECO:0000313" key="3">
    <source>
        <dbReference type="Proteomes" id="UP000177092"/>
    </source>
</evidence>
<dbReference type="Proteomes" id="UP000177092">
    <property type="component" value="Unassembled WGS sequence"/>
</dbReference>
<feature type="domain" description="Transposase IS200-like" evidence="1">
    <location>
        <begin position="10"/>
        <end position="154"/>
    </location>
</feature>
<sequence length="230" mass="26901">MPSKRSVVFANNQFYHVFNRGVERRTIFTNKREYQRMTDTLWYYRHAHLPMTLSAYFALPVAAREVMSTKLNRDTDYLVSILASCLMPNHFHLLVCQHTNYGIQKFMANIQNSYTKFFNTKHKRVGPLLQGTFKAVRIETDEQLLHVSRYIHLNPITSFLVPDEQLLSYPWSSFPAYMSPGKDAVYETSTILGLIKKPSAYMDFVIDHIEYAKTLGKIKHLMIDDETVYK</sequence>
<dbReference type="AlphaFoldDB" id="A0A1F6ADA9"/>
<accession>A0A1F6ADA9</accession>
<dbReference type="Gene3D" id="3.30.70.1290">
    <property type="entry name" value="Transposase IS200-like"/>
    <property type="match status" value="1"/>
</dbReference>
<dbReference type="SUPFAM" id="SSF143422">
    <property type="entry name" value="Transposase IS200-like"/>
    <property type="match status" value="1"/>
</dbReference>
<proteinExistence type="predicted"/>
<dbReference type="InterPro" id="IPR002686">
    <property type="entry name" value="Transposase_17"/>
</dbReference>
<dbReference type="PANTHER" id="PTHR34322">
    <property type="entry name" value="TRANSPOSASE, Y1_TNP DOMAIN-CONTAINING"/>
    <property type="match status" value="1"/>
</dbReference>
<dbReference type="Pfam" id="PF01797">
    <property type="entry name" value="Y1_Tnp"/>
    <property type="match status" value="1"/>
</dbReference>
<dbReference type="InterPro" id="IPR036515">
    <property type="entry name" value="Transposase_17_sf"/>
</dbReference>